<feature type="transmembrane region" description="Helical" evidence="7">
    <location>
        <begin position="314"/>
        <end position="341"/>
    </location>
</feature>
<sequence length="537" mass="58946">MGIFGYLIGSWAVLLVAHKALKKPVEGIAKVDPTAETIAHTMYDGVDYTPQNKYVLFGHHWMSIAGTTAIFASITGLIWGWLPSLIWMLVGVHFAGATTDYFAGMYAVKNQGKSMGELASEKIHERTGTLLTVLYFLAGLMVTSMFIEVMADTVVGVPEAGLPILLLIPVAMLFGVTIKKGFPLGPTTAVFVILLLIVVGIGANFPLNLSVNAWMAVFIFYTLGAITIPVWVLLSPRDYLNTVLVIGGLILGASAMLIFRPEVQLPMYTSFFTERGPLWPMIMATITCGAASGVHQLIAFGTTARQLEKEKDGYFVMFGGMQGETFMAVVSAAMIMTFFSYDGFMESAYPDPGGAFSNALANALELYGLDPVWGGTIGALTFGALLLTTLDSWARNGRYLLQELTWNYFGKSRIITSIVFMIIAVIVLFYTPVMDLWSGIALGSITLLTVPLSLLIIDRLESGEVFDRNFKIFVVAPLIVIYPSALAAVIYELYRFVVEQNWLSFVLMVFMAYVIVSMAYYSISKILRLLKERKAEI</sequence>
<dbReference type="PANTHER" id="PTHR30252">
    <property type="entry name" value="INNER MEMBRANE PEPTIDE TRANSPORTER"/>
    <property type="match status" value="1"/>
</dbReference>
<gene>
    <name evidence="9" type="ordered locus">Nther_0990</name>
</gene>
<dbReference type="OrthoDB" id="9761224at2"/>
<evidence type="ECO:0000256" key="1">
    <source>
        <dbReference type="ARBA" id="ARBA00004651"/>
    </source>
</evidence>
<keyword evidence="10" id="KW-1185">Reference proteome</keyword>
<keyword evidence="4 7" id="KW-0812">Transmembrane</keyword>
<reference evidence="9 10" key="2">
    <citation type="journal article" date="2011" name="J. Bacteriol.">
        <title>Complete genome sequence of the anaerobic, halophilic alkalithermophile Natranaerobius thermophilus JW/NM-WN-LF.</title>
        <authorList>
            <person name="Zhao B."/>
            <person name="Mesbah N.M."/>
            <person name="Dalin E."/>
            <person name="Goodwin L."/>
            <person name="Nolan M."/>
            <person name="Pitluck S."/>
            <person name="Chertkov O."/>
            <person name="Brettin T.S."/>
            <person name="Han J."/>
            <person name="Larimer F.W."/>
            <person name="Land M.L."/>
            <person name="Hauser L."/>
            <person name="Kyrpides N."/>
            <person name="Wiegel J."/>
        </authorList>
    </citation>
    <scope>NUCLEOTIDE SEQUENCE [LARGE SCALE GENOMIC DNA]</scope>
    <source>
        <strain evidence="10">ATCC BAA-1301 / DSM 18059 / JW/NM-WN-LF</strain>
    </source>
</reference>
<dbReference type="EMBL" id="CP001034">
    <property type="protein sequence ID" value="ACB84574.1"/>
    <property type="molecule type" value="Genomic_DNA"/>
</dbReference>
<feature type="transmembrane region" description="Helical" evidence="7">
    <location>
        <begin position="436"/>
        <end position="457"/>
    </location>
</feature>
<dbReference type="InterPro" id="IPR051605">
    <property type="entry name" value="CstA"/>
</dbReference>
<feature type="transmembrane region" description="Helical" evidence="7">
    <location>
        <begin position="279"/>
        <end position="302"/>
    </location>
</feature>
<dbReference type="RefSeq" id="WP_012447451.1">
    <property type="nucleotide sequence ID" value="NC_010718.1"/>
</dbReference>
<feature type="transmembrane region" description="Helical" evidence="7">
    <location>
        <begin position="469"/>
        <end position="490"/>
    </location>
</feature>
<evidence type="ECO:0000256" key="2">
    <source>
        <dbReference type="ARBA" id="ARBA00007755"/>
    </source>
</evidence>
<feature type="transmembrane region" description="Helical" evidence="7">
    <location>
        <begin position="414"/>
        <end position="430"/>
    </location>
</feature>
<comment type="similarity">
    <text evidence="2">Belongs to the peptide transporter carbon starvation (CstA) (TC 2.A.114) family.</text>
</comment>
<protein>
    <submittedName>
        <fullName evidence="9">Carbon starvation protein CstA</fullName>
    </submittedName>
</protein>
<dbReference type="Proteomes" id="UP000001683">
    <property type="component" value="Chromosome"/>
</dbReference>
<reference evidence="9 10" key="1">
    <citation type="submission" date="2008-04" db="EMBL/GenBank/DDBJ databases">
        <title>Complete sequence of chromosome of Natranaerobius thermophilus JW/NM-WN-LF.</title>
        <authorList>
            <consortium name="US DOE Joint Genome Institute"/>
            <person name="Copeland A."/>
            <person name="Lucas S."/>
            <person name="Lapidus A."/>
            <person name="Glavina del Rio T."/>
            <person name="Dalin E."/>
            <person name="Tice H."/>
            <person name="Bruce D."/>
            <person name="Goodwin L."/>
            <person name="Pitluck S."/>
            <person name="Chertkov O."/>
            <person name="Brettin T."/>
            <person name="Detter J.C."/>
            <person name="Han C."/>
            <person name="Kuske C.R."/>
            <person name="Schmutz J."/>
            <person name="Larimer F."/>
            <person name="Land M."/>
            <person name="Hauser L."/>
            <person name="Kyrpides N."/>
            <person name="Lykidis A."/>
            <person name="Mesbah N.M."/>
            <person name="Wiegel J."/>
        </authorList>
    </citation>
    <scope>NUCLEOTIDE SEQUENCE [LARGE SCALE GENOMIC DNA]</scope>
    <source>
        <strain evidence="10">ATCC BAA-1301 / DSM 18059 / JW/NM-WN-LF</strain>
    </source>
</reference>
<dbReference type="GO" id="GO:0005886">
    <property type="term" value="C:plasma membrane"/>
    <property type="evidence" value="ECO:0007669"/>
    <property type="project" value="UniProtKB-SubCell"/>
</dbReference>
<dbReference type="Pfam" id="PF02554">
    <property type="entry name" value="CstA"/>
    <property type="match status" value="1"/>
</dbReference>
<dbReference type="KEGG" id="nth:Nther_0990"/>
<evidence type="ECO:0000259" key="8">
    <source>
        <dbReference type="Pfam" id="PF02554"/>
    </source>
</evidence>
<evidence type="ECO:0000256" key="6">
    <source>
        <dbReference type="ARBA" id="ARBA00023136"/>
    </source>
</evidence>
<keyword evidence="3" id="KW-1003">Cell membrane</keyword>
<feature type="transmembrane region" description="Helical" evidence="7">
    <location>
        <begin position="239"/>
        <end position="259"/>
    </location>
</feature>
<evidence type="ECO:0000313" key="10">
    <source>
        <dbReference type="Proteomes" id="UP000001683"/>
    </source>
</evidence>
<dbReference type="eggNOG" id="COG1966">
    <property type="taxonomic scope" value="Bacteria"/>
</dbReference>
<feature type="transmembrane region" description="Helical" evidence="7">
    <location>
        <begin position="213"/>
        <end position="234"/>
    </location>
</feature>
<dbReference type="PANTHER" id="PTHR30252:SF4">
    <property type="entry name" value="CARBON STARVATION"/>
    <property type="match status" value="1"/>
</dbReference>
<feature type="transmembrane region" description="Helical" evidence="7">
    <location>
        <begin position="160"/>
        <end position="178"/>
    </location>
</feature>
<evidence type="ECO:0000256" key="7">
    <source>
        <dbReference type="SAM" id="Phobius"/>
    </source>
</evidence>
<feature type="transmembrane region" description="Helical" evidence="7">
    <location>
        <begin position="372"/>
        <end position="393"/>
    </location>
</feature>
<dbReference type="InterPro" id="IPR003706">
    <property type="entry name" value="CstA_N"/>
</dbReference>
<keyword evidence="5 7" id="KW-1133">Transmembrane helix</keyword>
<feature type="transmembrane region" description="Helical" evidence="7">
    <location>
        <begin position="129"/>
        <end position="148"/>
    </location>
</feature>
<dbReference type="STRING" id="457570.Nther_0990"/>
<dbReference type="AlphaFoldDB" id="B2A0L3"/>
<organism evidence="9 10">
    <name type="scientific">Natranaerobius thermophilus (strain ATCC BAA-1301 / DSM 18059 / JW/NM-WN-LF)</name>
    <dbReference type="NCBI Taxonomy" id="457570"/>
    <lineage>
        <taxon>Bacteria</taxon>
        <taxon>Bacillati</taxon>
        <taxon>Bacillota</taxon>
        <taxon>Clostridia</taxon>
        <taxon>Natranaerobiales</taxon>
        <taxon>Natranaerobiaceae</taxon>
        <taxon>Natranaerobius</taxon>
    </lineage>
</organism>
<comment type="subcellular location">
    <subcellularLocation>
        <location evidence="1">Cell membrane</location>
        <topology evidence="1">Multi-pass membrane protein</topology>
    </subcellularLocation>
</comment>
<evidence type="ECO:0000256" key="5">
    <source>
        <dbReference type="ARBA" id="ARBA00022989"/>
    </source>
</evidence>
<feature type="transmembrane region" description="Helical" evidence="7">
    <location>
        <begin position="502"/>
        <end position="523"/>
    </location>
</feature>
<accession>B2A0L3</accession>
<proteinExistence type="inferred from homology"/>
<keyword evidence="6 7" id="KW-0472">Membrane</keyword>
<feature type="transmembrane region" description="Helical" evidence="7">
    <location>
        <begin position="85"/>
        <end position="108"/>
    </location>
</feature>
<dbReference type="InParanoid" id="B2A0L3"/>
<feature type="transmembrane region" description="Helical" evidence="7">
    <location>
        <begin position="61"/>
        <end position="79"/>
    </location>
</feature>
<evidence type="ECO:0000313" key="9">
    <source>
        <dbReference type="EMBL" id="ACB84574.1"/>
    </source>
</evidence>
<dbReference type="HOGENOM" id="CLU_010531_4_1_9"/>
<feature type="domain" description="CstA N-terminal" evidence="8">
    <location>
        <begin position="17"/>
        <end position="335"/>
    </location>
</feature>
<dbReference type="GO" id="GO:0009267">
    <property type="term" value="P:cellular response to starvation"/>
    <property type="evidence" value="ECO:0007669"/>
    <property type="project" value="InterPro"/>
</dbReference>
<evidence type="ECO:0000256" key="3">
    <source>
        <dbReference type="ARBA" id="ARBA00022475"/>
    </source>
</evidence>
<name>B2A0L3_NATTJ</name>
<evidence type="ECO:0000256" key="4">
    <source>
        <dbReference type="ARBA" id="ARBA00022692"/>
    </source>
</evidence>
<feature type="transmembrane region" description="Helical" evidence="7">
    <location>
        <begin position="190"/>
        <end position="207"/>
    </location>
</feature>